<dbReference type="RefSeq" id="WP_085464683.1">
    <property type="nucleotide sequence ID" value="NZ_FXBL01000004.1"/>
</dbReference>
<evidence type="ECO:0000259" key="2">
    <source>
        <dbReference type="Pfam" id="PF06863"/>
    </source>
</evidence>
<organism evidence="3 4">
    <name type="scientific">Mesorhizobium australicum</name>
    <dbReference type="NCBI Taxonomy" id="536018"/>
    <lineage>
        <taxon>Bacteria</taxon>
        <taxon>Pseudomonadati</taxon>
        <taxon>Pseudomonadota</taxon>
        <taxon>Alphaproteobacteria</taxon>
        <taxon>Hyphomicrobiales</taxon>
        <taxon>Phyllobacteriaceae</taxon>
        <taxon>Mesorhizobium</taxon>
    </lineage>
</organism>
<gene>
    <name evidence="3" type="ORF">SAMN02982922_2778</name>
</gene>
<keyword evidence="1" id="KW-0812">Transmembrane</keyword>
<dbReference type="AlphaFoldDB" id="A0A1X7NWD9"/>
<dbReference type="Pfam" id="PF06863">
    <property type="entry name" value="DUF1254"/>
    <property type="match status" value="1"/>
</dbReference>
<dbReference type="OrthoDB" id="1346484at2"/>
<dbReference type="InterPro" id="IPR010679">
    <property type="entry name" value="DUF1254"/>
</dbReference>
<keyword evidence="1" id="KW-1133">Transmembrane helix</keyword>
<protein>
    <submittedName>
        <fullName evidence="3">Uncharacterized membrane protein</fullName>
    </submittedName>
</protein>
<feature type="domain" description="DUF1254" evidence="2">
    <location>
        <begin position="70"/>
        <end position="171"/>
    </location>
</feature>
<dbReference type="Proteomes" id="UP000193083">
    <property type="component" value="Unassembled WGS sequence"/>
</dbReference>
<accession>A0A1X7NWD9</accession>
<reference evidence="4" key="1">
    <citation type="submission" date="2017-04" db="EMBL/GenBank/DDBJ databases">
        <authorList>
            <person name="Varghese N."/>
            <person name="Submissions S."/>
        </authorList>
    </citation>
    <scope>NUCLEOTIDE SEQUENCE [LARGE SCALE GENOMIC DNA]</scope>
    <source>
        <strain evidence="4">B5P</strain>
    </source>
</reference>
<keyword evidence="1" id="KW-0472">Membrane</keyword>
<dbReference type="InterPro" id="IPR014456">
    <property type="entry name" value="UCP010244_IM"/>
</dbReference>
<proteinExistence type="predicted"/>
<sequence length="182" mass="19881">MARLLYAVLVGLVGAGIVHIAIVFLIPFYSERDSWALVSEAGPPYLVHRLDRAGPAGKALANADPMFEVAACRFDLEDGSVHLFSPGHVPYWSLSVFDRRGQNVFSLSERTATGGILDVVVAKPLQLIELRKAMPANYENAVFVETDISEGMVILRSFVPDPSWRQTVERHISAARCETGAG</sequence>
<evidence type="ECO:0000313" key="4">
    <source>
        <dbReference type="Proteomes" id="UP000193083"/>
    </source>
</evidence>
<keyword evidence="4" id="KW-1185">Reference proteome</keyword>
<evidence type="ECO:0000313" key="3">
    <source>
        <dbReference type="EMBL" id="SMH42694.1"/>
    </source>
</evidence>
<feature type="transmembrane region" description="Helical" evidence="1">
    <location>
        <begin position="6"/>
        <end position="29"/>
    </location>
</feature>
<dbReference type="EMBL" id="FXBL01000004">
    <property type="protein sequence ID" value="SMH42694.1"/>
    <property type="molecule type" value="Genomic_DNA"/>
</dbReference>
<dbReference type="PIRSF" id="PIRSF010244">
    <property type="entry name" value="UCP010244_imp"/>
    <property type="match status" value="1"/>
</dbReference>
<name>A0A1X7NWD9_9HYPH</name>
<evidence type="ECO:0000256" key="1">
    <source>
        <dbReference type="SAM" id="Phobius"/>
    </source>
</evidence>